<dbReference type="InterPro" id="IPR005249">
    <property type="entry name" value="YqeK"/>
</dbReference>
<keyword evidence="9" id="KW-1185">Reference proteome</keyword>
<comment type="caution">
    <text evidence="8">The sequence shown here is derived from an EMBL/GenBank/DDBJ whole genome shotgun (WGS) entry which is preliminary data.</text>
</comment>
<dbReference type="AlphaFoldDB" id="A0A0R1RQN9"/>
<dbReference type="EMBL" id="AZFF01000001">
    <property type="protein sequence ID" value="KRL57380.1"/>
    <property type="molecule type" value="Genomic_DNA"/>
</dbReference>
<evidence type="ECO:0000313" key="9">
    <source>
        <dbReference type="Proteomes" id="UP000051999"/>
    </source>
</evidence>
<proteinExistence type="predicted"/>
<dbReference type="GO" id="GO:0000166">
    <property type="term" value="F:nucleotide binding"/>
    <property type="evidence" value="ECO:0007669"/>
    <property type="project" value="UniProtKB-KW"/>
</dbReference>
<dbReference type="PANTHER" id="PTHR35795:SF1">
    <property type="entry name" value="BIS(5'-NUCLEOSYL)-TETRAPHOSPHATASE, SYMMETRICAL"/>
    <property type="match status" value="1"/>
</dbReference>
<evidence type="ECO:0000256" key="5">
    <source>
        <dbReference type="ARBA" id="ARBA00023004"/>
    </source>
</evidence>
<feature type="domain" description="HD" evidence="7">
    <location>
        <begin position="31"/>
        <end position="145"/>
    </location>
</feature>
<dbReference type="GO" id="GO:0046872">
    <property type="term" value="F:metal ion binding"/>
    <property type="evidence" value="ECO:0007669"/>
    <property type="project" value="UniProtKB-KW"/>
</dbReference>
<dbReference type="PROSITE" id="PS51831">
    <property type="entry name" value="HD"/>
    <property type="match status" value="1"/>
</dbReference>
<dbReference type="InterPro" id="IPR051094">
    <property type="entry name" value="Diverse_Catalytic_Enzymes"/>
</dbReference>
<dbReference type="PATRIC" id="fig|1114972.6.peg.395"/>
<dbReference type="OrthoDB" id="9782134at2"/>
<dbReference type="STRING" id="1114972.FD35_GL000394"/>
<comment type="catalytic activity">
    <reaction evidence="6">
        <text>P(1),P(4)-bis(5'-adenosyl) tetraphosphate + H2O = 2 ADP + 2 H(+)</text>
        <dbReference type="Rhea" id="RHEA:24252"/>
        <dbReference type="ChEBI" id="CHEBI:15377"/>
        <dbReference type="ChEBI" id="CHEBI:15378"/>
        <dbReference type="ChEBI" id="CHEBI:58141"/>
        <dbReference type="ChEBI" id="CHEBI:456216"/>
        <dbReference type="EC" id="3.6.1.41"/>
    </reaction>
</comment>
<protein>
    <recommendedName>
        <fullName evidence="1">bis(5'-nucleosyl)-tetraphosphatase (symmetrical)</fullName>
        <ecNumber evidence="1">3.6.1.41</ecNumber>
    </recommendedName>
</protein>
<dbReference type="NCBIfam" id="TIGR00277">
    <property type="entry name" value="HDIG"/>
    <property type="match status" value="1"/>
</dbReference>
<evidence type="ECO:0000256" key="1">
    <source>
        <dbReference type="ARBA" id="ARBA00012506"/>
    </source>
</evidence>
<dbReference type="CDD" id="cd00077">
    <property type="entry name" value="HDc"/>
    <property type="match status" value="1"/>
</dbReference>
<evidence type="ECO:0000256" key="4">
    <source>
        <dbReference type="ARBA" id="ARBA00022801"/>
    </source>
</evidence>
<organism evidence="8 9">
    <name type="scientific">Furfurilactobacillus rossiae DSM 15814</name>
    <dbReference type="NCBI Taxonomy" id="1114972"/>
    <lineage>
        <taxon>Bacteria</taxon>
        <taxon>Bacillati</taxon>
        <taxon>Bacillota</taxon>
        <taxon>Bacilli</taxon>
        <taxon>Lactobacillales</taxon>
        <taxon>Lactobacillaceae</taxon>
        <taxon>Furfurilactobacillus</taxon>
    </lineage>
</organism>
<dbReference type="EC" id="3.6.1.41" evidence="1"/>
<dbReference type="PANTHER" id="PTHR35795">
    <property type="entry name" value="SLR1885 PROTEIN"/>
    <property type="match status" value="1"/>
</dbReference>
<dbReference type="InterPro" id="IPR006675">
    <property type="entry name" value="HDIG_dom"/>
</dbReference>
<reference evidence="8 9" key="1">
    <citation type="journal article" date="2015" name="Genome Announc.">
        <title>Expanding the biotechnology potential of lactobacilli through comparative genomics of 213 strains and associated genera.</title>
        <authorList>
            <person name="Sun Z."/>
            <person name="Harris H.M."/>
            <person name="McCann A."/>
            <person name="Guo C."/>
            <person name="Argimon S."/>
            <person name="Zhang W."/>
            <person name="Yang X."/>
            <person name="Jeffery I.B."/>
            <person name="Cooney J.C."/>
            <person name="Kagawa T.F."/>
            <person name="Liu W."/>
            <person name="Song Y."/>
            <person name="Salvetti E."/>
            <person name="Wrobel A."/>
            <person name="Rasinkangas P."/>
            <person name="Parkhill J."/>
            <person name="Rea M.C."/>
            <person name="O'Sullivan O."/>
            <person name="Ritari J."/>
            <person name="Douillard F.P."/>
            <person name="Paul Ross R."/>
            <person name="Yang R."/>
            <person name="Briner A.E."/>
            <person name="Felis G.E."/>
            <person name="de Vos W.M."/>
            <person name="Barrangou R."/>
            <person name="Klaenhammer T.R."/>
            <person name="Caufield P.W."/>
            <person name="Cui Y."/>
            <person name="Zhang H."/>
            <person name="O'Toole P.W."/>
        </authorList>
    </citation>
    <scope>NUCLEOTIDE SEQUENCE [LARGE SCALE GENOMIC DNA]</scope>
    <source>
        <strain evidence="8 9">DSM 15814</strain>
    </source>
</reference>
<dbReference type="RefSeq" id="WP_017261718.1">
    <property type="nucleotide sequence ID" value="NZ_AUAW01000001.1"/>
</dbReference>
<keyword evidence="3" id="KW-0547">Nucleotide-binding</keyword>
<dbReference type="Gene3D" id="1.10.3210.10">
    <property type="entry name" value="Hypothetical protein af1432"/>
    <property type="match status" value="1"/>
</dbReference>
<evidence type="ECO:0000256" key="3">
    <source>
        <dbReference type="ARBA" id="ARBA00022741"/>
    </source>
</evidence>
<gene>
    <name evidence="8" type="ORF">FD35_GL000394</name>
</gene>
<dbReference type="SUPFAM" id="SSF109604">
    <property type="entry name" value="HD-domain/PDEase-like"/>
    <property type="match status" value="1"/>
</dbReference>
<evidence type="ECO:0000313" key="8">
    <source>
        <dbReference type="EMBL" id="KRL57380.1"/>
    </source>
</evidence>
<evidence type="ECO:0000259" key="7">
    <source>
        <dbReference type="PROSITE" id="PS51831"/>
    </source>
</evidence>
<name>A0A0R1RQN9_9LACO</name>
<keyword evidence="5" id="KW-0408">Iron</keyword>
<dbReference type="Pfam" id="PF01966">
    <property type="entry name" value="HD"/>
    <property type="match status" value="1"/>
</dbReference>
<keyword evidence="4 8" id="KW-0378">Hydrolase</keyword>
<dbReference type="Proteomes" id="UP000051999">
    <property type="component" value="Unassembled WGS sequence"/>
</dbReference>
<dbReference type="InterPro" id="IPR003607">
    <property type="entry name" value="HD/PDEase_dom"/>
</dbReference>
<evidence type="ECO:0000256" key="6">
    <source>
        <dbReference type="ARBA" id="ARBA00049417"/>
    </source>
</evidence>
<evidence type="ECO:0000256" key="2">
    <source>
        <dbReference type="ARBA" id="ARBA00022723"/>
    </source>
</evidence>
<dbReference type="GO" id="GO:0008803">
    <property type="term" value="F:bis(5'-nucleosyl)-tetraphosphatase (symmetrical) activity"/>
    <property type="evidence" value="ECO:0007669"/>
    <property type="project" value="UniProtKB-EC"/>
</dbReference>
<sequence>MSKAMRYQQHLYNGTRDELVEAVHQQLRDKRFNHCLRVEQTAIQLAEENGVDLEKASIAGLVHDYAKERSDEAFIGMIKKHQMDPDLLNWGNAIWHGIVGAEFIHDELGIEDEDILNAVRFHTTGAVEMSPLAQIVYMADYIEPERDFDGVDEARRITHKDLRAGVAFQTKHTMLYLAEKNAPIYPATLLTFNRWVAQKQMKYNY</sequence>
<accession>A0A0R1RQN9</accession>
<dbReference type="NCBIfam" id="TIGR00488">
    <property type="entry name" value="bis(5'-nucleosyl)-tetraphosphatase (symmetrical) YqeK"/>
    <property type="match status" value="1"/>
</dbReference>
<dbReference type="InterPro" id="IPR006674">
    <property type="entry name" value="HD_domain"/>
</dbReference>
<keyword evidence="2" id="KW-0479">Metal-binding</keyword>
<dbReference type="eggNOG" id="COG1713">
    <property type="taxonomic scope" value="Bacteria"/>
</dbReference>
<dbReference type="SMART" id="SM00471">
    <property type="entry name" value="HDc"/>
    <property type="match status" value="1"/>
</dbReference>